<dbReference type="AlphaFoldDB" id="A0A4R6BW62"/>
<proteinExistence type="predicted"/>
<reference evidence="1 2" key="1">
    <citation type="submission" date="2019-01" db="EMBL/GenBank/DDBJ databases">
        <title>Draft genome sequences of the type strains of six Macrococcus species.</title>
        <authorList>
            <person name="Mazhar S."/>
            <person name="Altermann E."/>
            <person name="Hill C."/>
            <person name="Mcauliffe O."/>
        </authorList>
    </citation>
    <scope>NUCLEOTIDE SEQUENCE [LARGE SCALE GENOMIC DNA]</scope>
    <source>
        <strain evidence="1 2">ATCC 51825</strain>
    </source>
</reference>
<evidence type="ECO:0000313" key="1">
    <source>
        <dbReference type="EMBL" id="TDM12645.1"/>
    </source>
</evidence>
<name>A0A4R6BW62_9STAP</name>
<accession>A0A4R6BW62</accession>
<gene>
    <name evidence="1" type="ORF">ERX55_10330</name>
</gene>
<organism evidence="1 2">
    <name type="scientific">Macrococcus bovicus</name>
    <dbReference type="NCBI Taxonomy" id="69968"/>
    <lineage>
        <taxon>Bacteria</taxon>
        <taxon>Bacillati</taxon>
        <taxon>Bacillota</taxon>
        <taxon>Bacilli</taxon>
        <taxon>Bacillales</taxon>
        <taxon>Staphylococcaceae</taxon>
        <taxon>Macrococcus</taxon>
    </lineage>
</organism>
<sequence>MEKLLKEIFESDLSTNKIATLSGVDQSALHKFRKGQRDTDNMTLGTYKKLLKFWEEMNMITLTAIEEGTVQSQETFKDFAALKQHLLTTDYFSWIKDDEPDRELPDFKDVETLEEVQAILDEYDYSWWTLTTDKVDVWIKWTGKTTDGRKVYTAEAQTYKDLYAEINDKYGSGNIIDEEYEDADRSKWTEEDYKEAIEESRSEAYYHDFEITVD</sequence>
<comment type="caution">
    <text evidence="1">The sequence shown here is derived from an EMBL/GenBank/DDBJ whole genome shotgun (WGS) entry which is preliminary data.</text>
</comment>
<dbReference type="Proteomes" id="UP000294843">
    <property type="component" value="Unassembled WGS sequence"/>
</dbReference>
<keyword evidence="2" id="KW-1185">Reference proteome</keyword>
<dbReference type="RefSeq" id="WP_133452508.1">
    <property type="nucleotide sequence ID" value="NZ_SCWF01000015.1"/>
</dbReference>
<evidence type="ECO:0000313" key="2">
    <source>
        <dbReference type="Proteomes" id="UP000294843"/>
    </source>
</evidence>
<dbReference type="OrthoDB" id="2400823at2"/>
<protein>
    <submittedName>
        <fullName evidence="1">Uncharacterized protein</fullName>
    </submittedName>
</protein>
<dbReference type="EMBL" id="SCWF01000015">
    <property type="protein sequence ID" value="TDM12645.1"/>
    <property type="molecule type" value="Genomic_DNA"/>
</dbReference>